<evidence type="ECO:0000256" key="1">
    <source>
        <dbReference type="ARBA" id="ARBA00004651"/>
    </source>
</evidence>
<keyword evidence="6" id="KW-0472">Membrane</keyword>
<dbReference type="InterPro" id="IPR051539">
    <property type="entry name" value="T4SS-coupling_protein"/>
</dbReference>
<evidence type="ECO:0000256" key="2">
    <source>
        <dbReference type="ARBA" id="ARBA00008806"/>
    </source>
</evidence>
<proteinExistence type="inferred from homology"/>
<dbReference type="SUPFAM" id="SSF52540">
    <property type="entry name" value="P-loop containing nucleoside triphosphate hydrolases"/>
    <property type="match status" value="1"/>
</dbReference>
<keyword evidence="8" id="KW-1185">Reference proteome</keyword>
<dbReference type="OrthoDB" id="226701at2"/>
<name>A0A1M4YBD1_9FIRM</name>
<evidence type="ECO:0000313" key="8">
    <source>
        <dbReference type="Proteomes" id="UP000184404"/>
    </source>
</evidence>
<reference evidence="7 8" key="1">
    <citation type="submission" date="2016-11" db="EMBL/GenBank/DDBJ databases">
        <authorList>
            <person name="Jaros S."/>
            <person name="Januszkiewicz K."/>
            <person name="Wedrychowicz H."/>
        </authorList>
    </citation>
    <scope>NUCLEOTIDE SEQUENCE [LARGE SCALE GENOMIC DNA]</scope>
    <source>
        <strain evidence="7 8">DSM 10502</strain>
    </source>
</reference>
<evidence type="ECO:0000256" key="5">
    <source>
        <dbReference type="ARBA" id="ARBA00022989"/>
    </source>
</evidence>
<comment type="subcellular location">
    <subcellularLocation>
        <location evidence="1">Cell membrane</location>
        <topology evidence="1">Multi-pass membrane protein</topology>
    </subcellularLocation>
</comment>
<dbReference type="PANTHER" id="PTHR37937">
    <property type="entry name" value="CONJUGATIVE TRANSFER: DNA TRANSPORT"/>
    <property type="match status" value="1"/>
</dbReference>
<protein>
    <submittedName>
        <fullName evidence="7">Type IV secretory pathway, VirD4 component, TraG/TraD family ATPase</fullName>
    </submittedName>
</protein>
<dbReference type="STRING" id="1123243.SAMN02745190_01692"/>
<dbReference type="CDD" id="cd01127">
    <property type="entry name" value="TrwB_TraG_TraD_VirD4"/>
    <property type="match status" value="1"/>
</dbReference>
<dbReference type="InterPro" id="IPR027417">
    <property type="entry name" value="P-loop_NTPase"/>
</dbReference>
<dbReference type="AlphaFoldDB" id="A0A1M4YBD1"/>
<keyword evidence="4" id="KW-0812">Transmembrane</keyword>
<keyword evidence="3" id="KW-1003">Cell membrane</keyword>
<dbReference type="PANTHER" id="PTHR37937:SF1">
    <property type="entry name" value="CONJUGATIVE TRANSFER: DNA TRANSPORT"/>
    <property type="match status" value="1"/>
</dbReference>
<dbReference type="Gene3D" id="3.40.50.300">
    <property type="entry name" value="P-loop containing nucleotide triphosphate hydrolases"/>
    <property type="match status" value="1"/>
</dbReference>
<dbReference type="Proteomes" id="UP000184404">
    <property type="component" value="Unassembled WGS sequence"/>
</dbReference>
<evidence type="ECO:0000256" key="6">
    <source>
        <dbReference type="ARBA" id="ARBA00023136"/>
    </source>
</evidence>
<dbReference type="Pfam" id="PF02534">
    <property type="entry name" value="T4SS-DNA_transf"/>
    <property type="match status" value="1"/>
</dbReference>
<evidence type="ECO:0000256" key="3">
    <source>
        <dbReference type="ARBA" id="ARBA00022475"/>
    </source>
</evidence>
<evidence type="ECO:0000256" key="4">
    <source>
        <dbReference type="ARBA" id="ARBA00022692"/>
    </source>
</evidence>
<organism evidence="7 8">
    <name type="scientific">Schwartzia succinivorans DSM 10502</name>
    <dbReference type="NCBI Taxonomy" id="1123243"/>
    <lineage>
        <taxon>Bacteria</taxon>
        <taxon>Bacillati</taxon>
        <taxon>Bacillota</taxon>
        <taxon>Negativicutes</taxon>
        <taxon>Selenomonadales</taxon>
        <taxon>Selenomonadaceae</taxon>
        <taxon>Schwartzia</taxon>
    </lineage>
</organism>
<evidence type="ECO:0000313" key="7">
    <source>
        <dbReference type="EMBL" id="SHF02969.1"/>
    </source>
</evidence>
<dbReference type="GO" id="GO:0005886">
    <property type="term" value="C:plasma membrane"/>
    <property type="evidence" value="ECO:0007669"/>
    <property type="project" value="UniProtKB-SubCell"/>
</dbReference>
<dbReference type="EMBL" id="FQUG01000006">
    <property type="protein sequence ID" value="SHF02969.1"/>
    <property type="molecule type" value="Genomic_DNA"/>
</dbReference>
<dbReference type="InterPro" id="IPR003688">
    <property type="entry name" value="TraG/VirD4"/>
</dbReference>
<dbReference type="RefSeq" id="WP_072935788.1">
    <property type="nucleotide sequence ID" value="NZ_FQUG01000006.1"/>
</dbReference>
<sequence length="450" mass="51628">MRRRVLKAQSYDKFILGKDKRCILDTDSVKTQRNNNINVVGGTGSGKTRSVLYPILLHAEHSNFVGVFTKTGQIEEIMSVMREKGYKTHVINFTCPEKSEWGYDPLDYCHTKADLQALAQAVVSSETGNNSLFLRSDPFWDNSAIELLRIFLYAVKTGHYHGHGTGMADVMDFVSKFHRVPENDLDMTQPEIFPTEELRLKDVEAKRKLYPVYATLWDIEKFDPEGAGFWKNFMHLVDNTASCIVQTMLTPFNRVFQPEIKKLFRKNKKFSFKELLKPKTALFIYISPVNMAHHALAGVFYHQLFKELFELGEKEKTGALPYPVHVLCDDFATGCKVPNFPEMISIFREKGIAATMLIQSETQLASIYGEMDAQTIINNCDTYLYLGGMDEKTCEKISRRVNAPLEEVCNMPVGAEYFIRRGEKPFLTERYDIGRDPVYLRKIANKNLKR</sequence>
<keyword evidence="5" id="KW-1133">Transmembrane helix</keyword>
<gene>
    <name evidence="7" type="ORF">SAMN02745190_01692</name>
</gene>
<comment type="similarity">
    <text evidence="2">Belongs to the VirD4/TraG family.</text>
</comment>
<accession>A0A1M4YBD1</accession>